<dbReference type="NCBIfam" id="NF033484">
    <property type="entry name" value="Stp1_PP2C_phos"/>
    <property type="match status" value="1"/>
</dbReference>
<reference evidence="2" key="1">
    <citation type="journal article" date="2021" name="PeerJ">
        <title>Extensive microbial diversity within the chicken gut microbiome revealed by metagenomics and culture.</title>
        <authorList>
            <person name="Gilroy R."/>
            <person name="Ravi A."/>
            <person name="Getino M."/>
            <person name="Pursley I."/>
            <person name="Horton D.L."/>
            <person name="Alikhan N.F."/>
            <person name="Baker D."/>
            <person name="Gharbi K."/>
            <person name="Hall N."/>
            <person name="Watson M."/>
            <person name="Adriaenssens E.M."/>
            <person name="Foster-Nyarko E."/>
            <person name="Jarju S."/>
            <person name="Secka A."/>
            <person name="Antonio M."/>
            <person name="Oren A."/>
            <person name="Chaudhuri R.R."/>
            <person name="La Ragione R."/>
            <person name="Hildebrand F."/>
            <person name="Pallen M.J."/>
        </authorList>
    </citation>
    <scope>NUCLEOTIDE SEQUENCE</scope>
    <source>
        <strain evidence="2">421</strain>
    </source>
</reference>
<dbReference type="InterPro" id="IPR001932">
    <property type="entry name" value="PPM-type_phosphatase-like_dom"/>
</dbReference>
<dbReference type="PROSITE" id="PS51746">
    <property type="entry name" value="PPM_2"/>
    <property type="match status" value="1"/>
</dbReference>
<comment type="caution">
    <text evidence="2">The sequence shown here is derived from an EMBL/GenBank/DDBJ whole genome shotgun (WGS) entry which is preliminary data.</text>
</comment>
<evidence type="ECO:0000313" key="2">
    <source>
        <dbReference type="EMBL" id="HIW85397.1"/>
    </source>
</evidence>
<accession>A0A9D1RD45</accession>
<dbReference type="PANTHER" id="PTHR13832:SF860">
    <property type="entry name" value="PROTEIN PHOSPHATASE PHPP"/>
    <property type="match status" value="1"/>
</dbReference>
<gene>
    <name evidence="2" type="ORF">IAA48_02785</name>
</gene>
<dbReference type="GO" id="GO:0004722">
    <property type="term" value="F:protein serine/threonine phosphatase activity"/>
    <property type="evidence" value="ECO:0007669"/>
    <property type="project" value="InterPro"/>
</dbReference>
<organism evidence="2 3">
    <name type="scientific">Candidatus Eubacterium faecipullorum</name>
    <dbReference type="NCBI Taxonomy" id="2838571"/>
    <lineage>
        <taxon>Bacteria</taxon>
        <taxon>Bacillati</taxon>
        <taxon>Bacillota</taxon>
        <taxon>Clostridia</taxon>
        <taxon>Eubacteriales</taxon>
        <taxon>Eubacteriaceae</taxon>
        <taxon>Eubacterium</taxon>
    </lineage>
</organism>
<dbReference type="PANTHER" id="PTHR13832">
    <property type="entry name" value="PROTEIN PHOSPHATASE 2C"/>
    <property type="match status" value="1"/>
</dbReference>
<dbReference type="Proteomes" id="UP000824205">
    <property type="component" value="Unassembled WGS sequence"/>
</dbReference>
<protein>
    <submittedName>
        <fullName evidence="2">Stp1/IreP family PP2C-type Ser/Thr phosphatase</fullName>
    </submittedName>
</protein>
<dbReference type="AlphaFoldDB" id="A0A9D1RD45"/>
<dbReference type="InterPro" id="IPR015655">
    <property type="entry name" value="PP2C"/>
</dbReference>
<dbReference type="Pfam" id="PF13672">
    <property type="entry name" value="PP2C_2"/>
    <property type="match status" value="1"/>
</dbReference>
<feature type="domain" description="PPM-type phosphatase" evidence="1">
    <location>
        <begin position="2"/>
        <end position="243"/>
    </location>
</feature>
<dbReference type="CDD" id="cd00143">
    <property type="entry name" value="PP2Cc"/>
    <property type="match status" value="1"/>
</dbReference>
<dbReference type="SMART" id="SM00331">
    <property type="entry name" value="PP2C_SIG"/>
    <property type="match status" value="1"/>
</dbReference>
<proteinExistence type="predicted"/>
<evidence type="ECO:0000313" key="3">
    <source>
        <dbReference type="Proteomes" id="UP000824205"/>
    </source>
</evidence>
<dbReference type="Gene3D" id="3.60.40.10">
    <property type="entry name" value="PPM-type phosphatase domain"/>
    <property type="match status" value="1"/>
</dbReference>
<evidence type="ECO:0000259" key="1">
    <source>
        <dbReference type="PROSITE" id="PS51746"/>
    </source>
</evidence>
<sequence length="243" mass="26163">MKIVAKTDKGRVRSSNQDAYAVGEFPDEVAWAIVCDGMGGAAGGNIASALAVKVISDKINAAYRSEMKPSSIRNMLDSALVAANIEVYDLADANPDLRGMGTTVVCAIVKDSCAYIAHAGDSRAYIFKSNDKLEQVTTDHSLVQNLVDSGKITKEEAEHHPNKNIITRAIGVDKNIKIDFDEVDLDDDEVLILCTDGLSNYVSDDEMISEVKDGRYYAFADRLVKKANNNGGGDNITVVAIAK</sequence>
<name>A0A9D1RD45_9FIRM</name>
<dbReference type="SMART" id="SM00332">
    <property type="entry name" value="PP2Cc"/>
    <property type="match status" value="1"/>
</dbReference>
<reference evidence="2" key="2">
    <citation type="submission" date="2021-04" db="EMBL/GenBank/DDBJ databases">
        <authorList>
            <person name="Gilroy R."/>
        </authorList>
    </citation>
    <scope>NUCLEOTIDE SEQUENCE</scope>
    <source>
        <strain evidence="2">421</strain>
    </source>
</reference>
<dbReference type="EMBL" id="DXGE01000011">
    <property type="protein sequence ID" value="HIW85397.1"/>
    <property type="molecule type" value="Genomic_DNA"/>
</dbReference>
<dbReference type="InterPro" id="IPR036457">
    <property type="entry name" value="PPM-type-like_dom_sf"/>
</dbReference>
<dbReference type="SUPFAM" id="SSF81606">
    <property type="entry name" value="PP2C-like"/>
    <property type="match status" value="1"/>
</dbReference>